<protein>
    <submittedName>
        <fullName evidence="12">Iron-hydroxamate transporter ATP-binding protein</fullName>
    </submittedName>
</protein>
<dbReference type="Gene3D" id="3.40.50.300">
    <property type="entry name" value="P-loop containing nucleotide triphosphate hydrolases"/>
    <property type="match status" value="1"/>
</dbReference>
<dbReference type="InterPro" id="IPR051535">
    <property type="entry name" value="Siderophore_ABC-ATPase"/>
</dbReference>
<sequence>MDGTLTTVAGHALYHLKGVGFSVPGRDLLQPLDLTLDGRSIHGLIGPNGSGKSTLIKLLAGQKKPSRGKISFGGKPVADWAGKAFARKVAYLPQFTPAADGMTVRELVALGRFPWHGTLGRVTAADHAAVDEAITRTGMAPLAGRLVDSLSGGERQRAWLAMMLAQQTECLLLDEPTSALDVAHQVEVLALVRQLSRERGLGVVIVLHDVNMAARYCDELLALGEGRLVARGTPAEIMRPEMLDRIYGVPMGVMPHPVTGEPIGYVR</sequence>
<dbReference type="AlphaFoldDB" id="W9GUJ3"/>
<keyword evidence="5" id="KW-0410">Iron transport</keyword>
<proteinExistence type="inferred from homology"/>
<evidence type="ECO:0000256" key="3">
    <source>
        <dbReference type="ARBA" id="ARBA00022448"/>
    </source>
</evidence>
<dbReference type="EMBL" id="AVFL01000025">
    <property type="protein sequence ID" value="EWY37575.1"/>
    <property type="molecule type" value="Genomic_DNA"/>
</dbReference>
<name>W9GUJ3_9PROT</name>
<evidence type="ECO:0000256" key="2">
    <source>
        <dbReference type="ARBA" id="ARBA00005417"/>
    </source>
</evidence>
<dbReference type="GO" id="GO:0005524">
    <property type="term" value="F:ATP binding"/>
    <property type="evidence" value="ECO:0007669"/>
    <property type="project" value="UniProtKB-KW"/>
</dbReference>
<dbReference type="PANTHER" id="PTHR42771:SF2">
    <property type="entry name" value="IRON(3+)-HYDROXAMATE IMPORT ATP-BINDING PROTEIN FHUC"/>
    <property type="match status" value="1"/>
</dbReference>
<keyword evidence="4" id="KW-1003">Cell membrane</keyword>
<keyword evidence="6" id="KW-0547">Nucleotide-binding</keyword>
<dbReference type="InterPro" id="IPR017871">
    <property type="entry name" value="ABC_transporter-like_CS"/>
</dbReference>
<evidence type="ECO:0000313" key="12">
    <source>
        <dbReference type="EMBL" id="EWY37575.1"/>
    </source>
</evidence>
<dbReference type="Pfam" id="PF00005">
    <property type="entry name" value="ABC_tran"/>
    <property type="match status" value="1"/>
</dbReference>
<reference evidence="12 13" key="1">
    <citation type="submission" date="2013-08" db="EMBL/GenBank/DDBJ databases">
        <title>The genome sequence of Skermanella stibiiresistens.</title>
        <authorList>
            <person name="Zhu W."/>
            <person name="Wang G."/>
        </authorList>
    </citation>
    <scope>NUCLEOTIDE SEQUENCE [LARGE SCALE GENOMIC DNA]</scope>
    <source>
        <strain evidence="12 13">SB22</strain>
    </source>
</reference>
<evidence type="ECO:0000256" key="6">
    <source>
        <dbReference type="ARBA" id="ARBA00022741"/>
    </source>
</evidence>
<keyword evidence="8" id="KW-0408">Iron</keyword>
<comment type="similarity">
    <text evidence="2">Belongs to the ABC transporter superfamily.</text>
</comment>
<accession>W9GUJ3</accession>
<evidence type="ECO:0000313" key="13">
    <source>
        <dbReference type="Proteomes" id="UP000019486"/>
    </source>
</evidence>
<keyword evidence="13" id="KW-1185">Reference proteome</keyword>
<keyword evidence="9" id="KW-0406">Ion transport</keyword>
<dbReference type="InterPro" id="IPR003593">
    <property type="entry name" value="AAA+_ATPase"/>
</dbReference>
<dbReference type="SUPFAM" id="SSF52540">
    <property type="entry name" value="P-loop containing nucleoside triphosphate hydrolases"/>
    <property type="match status" value="1"/>
</dbReference>
<comment type="subcellular location">
    <subcellularLocation>
        <location evidence="1">Cell membrane</location>
        <topology evidence="1">Peripheral membrane protein</topology>
    </subcellularLocation>
</comment>
<dbReference type="STRING" id="1385369.N825_17280"/>
<evidence type="ECO:0000256" key="4">
    <source>
        <dbReference type="ARBA" id="ARBA00022475"/>
    </source>
</evidence>
<dbReference type="PATRIC" id="fig|1385369.3.peg.5435"/>
<dbReference type="FunFam" id="3.40.50.300:FF:000134">
    <property type="entry name" value="Iron-enterobactin ABC transporter ATP-binding protein"/>
    <property type="match status" value="1"/>
</dbReference>
<keyword evidence="10" id="KW-0472">Membrane</keyword>
<feature type="domain" description="ABC transporter" evidence="11">
    <location>
        <begin position="14"/>
        <end position="250"/>
    </location>
</feature>
<gene>
    <name evidence="12" type="ORF">N825_17280</name>
</gene>
<evidence type="ECO:0000259" key="11">
    <source>
        <dbReference type="PROSITE" id="PS50893"/>
    </source>
</evidence>
<keyword evidence="7 12" id="KW-0067">ATP-binding</keyword>
<dbReference type="SMART" id="SM00382">
    <property type="entry name" value="AAA"/>
    <property type="match status" value="1"/>
</dbReference>
<evidence type="ECO:0000256" key="8">
    <source>
        <dbReference type="ARBA" id="ARBA00023004"/>
    </source>
</evidence>
<comment type="caution">
    <text evidence="12">The sequence shown here is derived from an EMBL/GenBank/DDBJ whole genome shotgun (WGS) entry which is preliminary data.</text>
</comment>
<organism evidence="12 13">
    <name type="scientific">Skermanella stibiiresistens SB22</name>
    <dbReference type="NCBI Taxonomy" id="1385369"/>
    <lineage>
        <taxon>Bacteria</taxon>
        <taxon>Pseudomonadati</taxon>
        <taxon>Pseudomonadota</taxon>
        <taxon>Alphaproteobacteria</taxon>
        <taxon>Rhodospirillales</taxon>
        <taxon>Azospirillaceae</taxon>
        <taxon>Skermanella</taxon>
    </lineage>
</organism>
<evidence type="ECO:0000256" key="7">
    <source>
        <dbReference type="ARBA" id="ARBA00022840"/>
    </source>
</evidence>
<dbReference type="PROSITE" id="PS50893">
    <property type="entry name" value="ABC_TRANSPORTER_2"/>
    <property type="match status" value="1"/>
</dbReference>
<dbReference type="GO" id="GO:0016887">
    <property type="term" value="F:ATP hydrolysis activity"/>
    <property type="evidence" value="ECO:0007669"/>
    <property type="project" value="InterPro"/>
</dbReference>
<evidence type="ECO:0000256" key="1">
    <source>
        <dbReference type="ARBA" id="ARBA00004202"/>
    </source>
</evidence>
<evidence type="ECO:0000256" key="10">
    <source>
        <dbReference type="ARBA" id="ARBA00023136"/>
    </source>
</evidence>
<dbReference type="PROSITE" id="PS00211">
    <property type="entry name" value="ABC_TRANSPORTER_1"/>
    <property type="match status" value="1"/>
</dbReference>
<dbReference type="GO" id="GO:0006826">
    <property type="term" value="P:iron ion transport"/>
    <property type="evidence" value="ECO:0007669"/>
    <property type="project" value="UniProtKB-KW"/>
</dbReference>
<evidence type="ECO:0000256" key="9">
    <source>
        <dbReference type="ARBA" id="ARBA00023065"/>
    </source>
</evidence>
<evidence type="ECO:0000256" key="5">
    <source>
        <dbReference type="ARBA" id="ARBA00022496"/>
    </source>
</evidence>
<dbReference type="CDD" id="cd03214">
    <property type="entry name" value="ABC_Iron-Siderophores_B12_Hemin"/>
    <property type="match status" value="1"/>
</dbReference>
<dbReference type="PANTHER" id="PTHR42771">
    <property type="entry name" value="IRON(3+)-HYDROXAMATE IMPORT ATP-BINDING PROTEIN FHUC"/>
    <property type="match status" value="1"/>
</dbReference>
<dbReference type="InterPro" id="IPR003439">
    <property type="entry name" value="ABC_transporter-like_ATP-bd"/>
</dbReference>
<keyword evidence="3" id="KW-0813">Transport</keyword>
<dbReference type="Proteomes" id="UP000019486">
    <property type="component" value="Unassembled WGS sequence"/>
</dbReference>
<dbReference type="GO" id="GO:0005886">
    <property type="term" value="C:plasma membrane"/>
    <property type="evidence" value="ECO:0007669"/>
    <property type="project" value="UniProtKB-SubCell"/>
</dbReference>
<dbReference type="InterPro" id="IPR027417">
    <property type="entry name" value="P-loop_NTPase"/>
</dbReference>